<dbReference type="GO" id="GO:0019867">
    <property type="term" value="C:outer membrane"/>
    <property type="evidence" value="ECO:0007669"/>
    <property type="project" value="InterPro"/>
</dbReference>
<keyword evidence="3" id="KW-1185">Reference proteome</keyword>
<dbReference type="InterPro" id="IPR007485">
    <property type="entry name" value="LPS_assembly_LptE"/>
</dbReference>
<evidence type="ECO:0000313" key="2">
    <source>
        <dbReference type="EMBL" id="SFI38884.1"/>
    </source>
</evidence>
<dbReference type="AlphaFoldDB" id="A0A1I3HT14"/>
<protein>
    <submittedName>
        <fullName evidence="2">Lipopolysaccharide-assembly</fullName>
    </submittedName>
</protein>
<dbReference type="PROSITE" id="PS51257">
    <property type="entry name" value="PROKAR_LIPOPROTEIN"/>
    <property type="match status" value="1"/>
</dbReference>
<feature type="signal peptide" evidence="1">
    <location>
        <begin position="1"/>
        <end position="33"/>
    </location>
</feature>
<dbReference type="RefSeq" id="WP_090080861.1">
    <property type="nucleotide sequence ID" value="NZ_FOQT01000004.1"/>
</dbReference>
<evidence type="ECO:0000256" key="1">
    <source>
        <dbReference type="SAM" id="SignalP"/>
    </source>
</evidence>
<sequence>MIIKNLKNAGKSRLKIFCLLPFYLLLQSCYSFTGSSLSPETKTVQINTFPNNAPLVNPNLSQQFSIDLQNRFLQRTTLKGTKTSPDILIEGSITNYSISPTTISTSVDAPGGILQAAQNKLTITVQVHYENHVKDEETKSFDRQYSDEAVFSSDLDINQIETTQVKLVNERIINKIFNDIVANW</sequence>
<name>A0A1I3HT14_9FLAO</name>
<gene>
    <name evidence="2" type="ORF">SAMN05443292_2379</name>
</gene>
<organism evidence="2 3">
    <name type="scientific">Halpernia frigidisoli</name>
    <dbReference type="NCBI Taxonomy" id="1125876"/>
    <lineage>
        <taxon>Bacteria</taxon>
        <taxon>Pseudomonadati</taxon>
        <taxon>Bacteroidota</taxon>
        <taxon>Flavobacteriia</taxon>
        <taxon>Flavobacteriales</taxon>
        <taxon>Weeksellaceae</taxon>
        <taxon>Chryseobacterium group</taxon>
        <taxon>Halpernia</taxon>
    </lineage>
</organism>
<accession>A0A1I3HT14</accession>
<dbReference type="STRING" id="1125876.SAMN05443292_2379"/>
<dbReference type="OrthoDB" id="9790776at2"/>
<dbReference type="Pfam" id="PF04390">
    <property type="entry name" value="LptE"/>
    <property type="match status" value="1"/>
</dbReference>
<dbReference type="GO" id="GO:0043165">
    <property type="term" value="P:Gram-negative-bacterium-type cell outer membrane assembly"/>
    <property type="evidence" value="ECO:0007669"/>
    <property type="project" value="InterPro"/>
</dbReference>
<dbReference type="EMBL" id="FOQT01000004">
    <property type="protein sequence ID" value="SFI38884.1"/>
    <property type="molecule type" value="Genomic_DNA"/>
</dbReference>
<dbReference type="Proteomes" id="UP000198931">
    <property type="component" value="Unassembled WGS sequence"/>
</dbReference>
<evidence type="ECO:0000313" key="3">
    <source>
        <dbReference type="Proteomes" id="UP000198931"/>
    </source>
</evidence>
<proteinExistence type="predicted"/>
<keyword evidence="1" id="KW-0732">Signal</keyword>
<feature type="chain" id="PRO_5011504375" evidence="1">
    <location>
        <begin position="34"/>
        <end position="184"/>
    </location>
</feature>
<reference evidence="2 3" key="1">
    <citation type="submission" date="2016-10" db="EMBL/GenBank/DDBJ databases">
        <authorList>
            <person name="de Groot N.N."/>
        </authorList>
    </citation>
    <scope>NUCLEOTIDE SEQUENCE [LARGE SCALE GENOMIC DNA]</scope>
    <source>
        <strain evidence="2 3">DSM 26000</strain>
    </source>
</reference>